<gene>
    <name evidence="3" type="ORF">E5139_03155</name>
</gene>
<proteinExistence type="predicted"/>
<feature type="transmembrane region" description="Helical" evidence="1">
    <location>
        <begin position="194"/>
        <end position="210"/>
    </location>
</feature>
<evidence type="ECO:0000259" key="2">
    <source>
        <dbReference type="Pfam" id="PF02517"/>
    </source>
</evidence>
<accession>A0A4D6KCH7</accession>
<dbReference type="InterPro" id="IPR003675">
    <property type="entry name" value="Rce1/LyrA-like_dom"/>
</dbReference>
<keyword evidence="3" id="KW-0645">Protease</keyword>
<organism evidence="3 4">
    <name type="scientific">Halomicrobium mukohataei</name>
    <dbReference type="NCBI Taxonomy" id="57705"/>
    <lineage>
        <taxon>Archaea</taxon>
        <taxon>Methanobacteriati</taxon>
        <taxon>Methanobacteriota</taxon>
        <taxon>Stenosarchaea group</taxon>
        <taxon>Halobacteria</taxon>
        <taxon>Halobacteriales</taxon>
        <taxon>Haloarculaceae</taxon>
        <taxon>Halomicrobium</taxon>
    </lineage>
</organism>
<keyword evidence="3" id="KW-0378">Hydrolase</keyword>
<dbReference type="Pfam" id="PF02517">
    <property type="entry name" value="Rce1-like"/>
    <property type="match status" value="1"/>
</dbReference>
<keyword evidence="1" id="KW-0812">Transmembrane</keyword>
<feature type="transmembrane region" description="Helical" evidence="1">
    <location>
        <begin position="20"/>
        <end position="36"/>
    </location>
</feature>
<evidence type="ECO:0000313" key="3">
    <source>
        <dbReference type="EMBL" id="QCD64689.1"/>
    </source>
</evidence>
<dbReference type="GO" id="GO:0004175">
    <property type="term" value="F:endopeptidase activity"/>
    <property type="evidence" value="ECO:0007669"/>
    <property type="project" value="UniProtKB-ARBA"/>
</dbReference>
<name>A0A4D6KCH7_9EURY</name>
<keyword evidence="3" id="KW-0482">Metalloprotease</keyword>
<dbReference type="EMBL" id="CP039375">
    <property type="protein sequence ID" value="QCD64689.1"/>
    <property type="molecule type" value="Genomic_DNA"/>
</dbReference>
<feature type="transmembrane region" description="Helical" evidence="1">
    <location>
        <begin position="163"/>
        <end position="182"/>
    </location>
</feature>
<dbReference type="AlphaFoldDB" id="A0A4D6KCH7"/>
<evidence type="ECO:0000256" key="1">
    <source>
        <dbReference type="SAM" id="Phobius"/>
    </source>
</evidence>
<dbReference type="Proteomes" id="UP000297053">
    <property type="component" value="Chromosome"/>
</dbReference>
<sequence>MSEPDAPARRLGRMLSDPRALAAVVVATWVTVEFLVRRRGTPLLADAVGSGEGADMLLLAITFPTLAVLAATIGRWSGIGPDRWRYELSPGAVAGGIVGVVAYFALLLTFAVVYVFTVGVPSVPTPAGGAETAVWVVPTLLLVNGVIVPIAEELAWRGVVQTALVDAYGPALGIAVTAGAFVAKHVVVDLGAPTFRFVSLVVIAVVLGLLRHRYGTASSTIAHLGINLLATGIAVV</sequence>
<keyword evidence="1" id="KW-0472">Membrane</keyword>
<dbReference type="GO" id="GO:0080120">
    <property type="term" value="P:CAAX-box protein maturation"/>
    <property type="evidence" value="ECO:0007669"/>
    <property type="project" value="UniProtKB-ARBA"/>
</dbReference>
<evidence type="ECO:0000313" key="4">
    <source>
        <dbReference type="Proteomes" id="UP000297053"/>
    </source>
</evidence>
<feature type="transmembrane region" description="Helical" evidence="1">
    <location>
        <begin position="88"/>
        <end position="113"/>
    </location>
</feature>
<feature type="transmembrane region" description="Helical" evidence="1">
    <location>
        <begin position="133"/>
        <end position="151"/>
    </location>
</feature>
<protein>
    <submittedName>
        <fullName evidence="3">CPBP family intramembrane metalloprotease</fullName>
    </submittedName>
</protein>
<reference evidence="3 4" key="1">
    <citation type="submission" date="2019-04" db="EMBL/GenBank/DDBJ databases">
        <title>Complete genome sequence of Arthrobacter sp. ZXY-2 associated with effective atrazine degradation and salt adaptation.</title>
        <authorList>
            <person name="Zhao X."/>
        </authorList>
    </citation>
    <scope>NUCLEOTIDE SEQUENCE [LARGE SCALE GENOMIC DNA]</scope>
    <source>
        <strain evidence="4">ZP60</strain>
    </source>
</reference>
<feature type="transmembrane region" description="Helical" evidence="1">
    <location>
        <begin position="56"/>
        <end position="76"/>
    </location>
</feature>
<feature type="domain" description="CAAX prenyl protease 2/Lysostaphin resistance protein A-like" evidence="2">
    <location>
        <begin position="138"/>
        <end position="229"/>
    </location>
</feature>
<dbReference type="KEGG" id="halz:E5139_03155"/>
<keyword evidence="1" id="KW-1133">Transmembrane helix</keyword>
<dbReference type="GO" id="GO:0008237">
    <property type="term" value="F:metallopeptidase activity"/>
    <property type="evidence" value="ECO:0007669"/>
    <property type="project" value="UniProtKB-KW"/>
</dbReference>
<dbReference type="GO" id="GO:0006508">
    <property type="term" value="P:proteolysis"/>
    <property type="evidence" value="ECO:0007669"/>
    <property type="project" value="UniProtKB-KW"/>
</dbReference>
<reference evidence="3 4" key="2">
    <citation type="submission" date="2019-04" db="EMBL/GenBank/DDBJ databases">
        <authorList>
            <person name="Yang S."/>
            <person name="Wei W."/>
        </authorList>
    </citation>
    <scope>NUCLEOTIDE SEQUENCE [LARGE SCALE GENOMIC DNA]</scope>
    <source>
        <strain evidence="4">ZP60</strain>
    </source>
</reference>